<dbReference type="STRING" id="59895.A0A103Y678"/>
<dbReference type="EMBL" id="LEKV01002393">
    <property type="protein sequence ID" value="KVI03259.1"/>
    <property type="molecule type" value="Genomic_DNA"/>
</dbReference>
<evidence type="ECO:0000313" key="2">
    <source>
        <dbReference type="EMBL" id="KVI03259.1"/>
    </source>
</evidence>
<dbReference type="PROSITE" id="PS50011">
    <property type="entry name" value="PROTEIN_KINASE_DOM"/>
    <property type="match status" value="1"/>
</dbReference>
<comment type="caution">
    <text evidence="2">The sequence shown here is derived from an EMBL/GenBank/DDBJ whole genome shotgun (WGS) entry which is preliminary data.</text>
</comment>
<feature type="domain" description="Protein kinase" evidence="1">
    <location>
        <begin position="1"/>
        <end position="93"/>
    </location>
</feature>
<keyword evidence="2" id="KW-0808">Transferase</keyword>
<dbReference type="GO" id="GO:0005524">
    <property type="term" value="F:ATP binding"/>
    <property type="evidence" value="ECO:0007669"/>
    <property type="project" value="InterPro"/>
</dbReference>
<dbReference type="SUPFAM" id="SSF56112">
    <property type="entry name" value="Protein kinase-like (PK-like)"/>
    <property type="match status" value="1"/>
</dbReference>
<keyword evidence="3" id="KW-1185">Reference proteome</keyword>
<dbReference type="Gene3D" id="1.10.510.10">
    <property type="entry name" value="Transferase(Phosphotransferase) domain 1"/>
    <property type="match status" value="1"/>
</dbReference>
<gene>
    <name evidence="2" type="ORF">Ccrd_018446</name>
</gene>
<evidence type="ECO:0000259" key="1">
    <source>
        <dbReference type="PROSITE" id="PS50011"/>
    </source>
</evidence>
<name>A0A103Y678_CYNCS</name>
<dbReference type="InterPro" id="IPR000719">
    <property type="entry name" value="Prot_kinase_dom"/>
</dbReference>
<keyword evidence="2" id="KW-0418">Kinase</keyword>
<proteinExistence type="predicted"/>
<dbReference type="InterPro" id="IPR011009">
    <property type="entry name" value="Kinase-like_dom_sf"/>
</dbReference>
<dbReference type="AlphaFoldDB" id="A0A103Y678"/>
<organism evidence="2 3">
    <name type="scientific">Cynara cardunculus var. scolymus</name>
    <name type="common">Globe artichoke</name>
    <name type="synonym">Cynara scolymus</name>
    <dbReference type="NCBI Taxonomy" id="59895"/>
    <lineage>
        <taxon>Eukaryota</taxon>
        <taxon>Viridiplantae</taxon>
        <taxon>Streptophyta</taxon>
        <taxon>Embryophyta</taxon>
        <taxon>Tracheophyta</taxon>
        <taxon>Spermatophyta</taxon>
        <taxon>Magnoliopsida</taxon>
        <taxon>eudicotyledons</taxon>
        <taxon>Gunneridae</taxon>
        <taxon>Pentapetalae</taxon>
        <taxon>asterids</taxon>
        <taxon>campanulids</taxon>
        <taxon>Asterales</taxon>
        <taxon>Asteraceae</taxon>
        <taxon>Carduoideae</taxon>
        <taxon>Cardueae</taxon>
        <taxon>Carduinae</taxon>
        <taxon>Cynara</taxon>
    </lineage>
</organism>
<accession>A0A103Y678</accession>
<dbReference type="Gramene" id="KVI03259">
    <property type="protein sequence ID" value="KVI03259"/>
    <property type="gene ID" value="Ccrd_018446"/>
</dbReference>
<dbReference type="GO" id="GO:0004672">
    <property type="term" value="F:protein kinase activity"/>
    <property type="evidence" value="ECO:0007669"/>
    <property type="project" value="InterPro"/>
</dbReference>
<protein>
    <submittedName>
        <fullName evidence="2">Protein kinase, catalytic domain-containing protein</fullName>
    </submittedName>
</protein>
<dbReference type="Proteomes" id="UP000243975">
    <property type="component" value="Unassembled WGS sequence"/>
</dbReference>
<reference evidence="2 3" key="1">
    <citation type="journal article" date="2016" name="Sci. Rep.">
        <title>The genome sequence of the outbreeding globe artichoke constructed de novo incorporating a phase-aware low-pass sequencing strategy of F1 progeny.</title>
        <authorList>
            <person name="Scaglione D."/>
            <person name="Reyes-Chin-Wo S."/>
            <person name="Acquadro A."/>
            <person name="Froenicke L."/>
            <person name="Portis E."/>
            <person name="Beitel C."/>
            <person name="Tirone M."/>
            <person name="Mauro R."/>
            <person name="Lo Monaco A."/>
            <person name="Mauromicale G."/>
            <person name="Faccioli P."/>
            <person name="Cattivelli L."/>
            <person name="Rieseberg L."/>
            <person name="Michelmore R."/>
            <person name="Lanteri S."/>
        </authorList>
    </citation>
    <scope>NUCLEOTIDE SEQUENCE [LARGE SCALE GENOMIC DNA]</scope>
    <source>
        <strain evidence="2">2C</strain>
    </source>
</reference>
<evidence type="ECO:0000313" key="3">
    <source>
        <dbReference type="Proteomes" id="UP000243975"/>
    </source>
</evidence>
<sequence length="93" mass="10585">MGYCIHDGRVEDSTSSKIILVYEYTSNGNFRASIRKSFKMVERLGVLIGVVKDVHFLHTRVILTSSDNRLKTNNILLDDYQISILSKYGMSVI</sequence>